<dbReference type="AlphaFoldDB" id="A0A284RWJ2"/>
<feature type="region of interest" description="Disordered" evidence="1">
    <location>
        <begin position="23"/>
        <end position="61"/>
    </location>
</feature>
<dbReference type="EMBL" id="FUEG01000019">
    <property type="protein sequence ID" value="SJL13124.1"/>
    <property type="molecule type" value="Genomic_DNA"/>
</dbReference>
<organism evidence="2 3">
    <name type="scientific">Armillaria ostoyae</name>
    <name type="common">Armillaria root rot fungus</name>
    <dbReference type="NCBI Taxonomy" id="47428"/>
    <lineage>
        <taxon>Eukaryota</taxon>
        <taxon>Fungi</taxon>
        <taxon>Dikarya</taxon>
        <taxon>Basidiomycota</taxon>
        <taxon>Agaricomycotina</taxon>
        <taxon>Agaricomycetes</taxon>
        <taxon>Agaricomycetidae</taxon>
        <taxon>Agaricales</taxon>
        <taxon>Marasmiineae</taxon>
        <taxon>Physalacriaceae</taxon>
        <taxon>Armillaria</taxon>
    </lineage>
</organism>
<protein>
    <submittedName>
        <fullName evidence="2">Uncharacterized protein</fullName>
    </submittedName>
</protein>
<evidence type="ECO:0000313" key="2">
    <source>
        <dbReference type="EMBL" id="SJL13124.1"/>
    </source>
</evidence>
<evidence type="ECO:0000256" key="1">
    <source>
        <dbReference type="SAM" id="MobiDB-lite"/>
    </source>
</evidence>
<keyword evidence="3" id="KW-1185">Reference proteome</keyword>
<feature type="compositionally biased region" description="Polar residues" evidence="1">
    <location>
        <begin position="38"/>
        <end position="55"/>
    </location>
</feature>
<dbReference type="OrthoDB" id="2897537at2759"/>
<reference evidence="3" key="1">
    <citation type="journal article" date="2017" name="Nat. Ecol. Evol.">
        <title>Genome expansion and lineage-specific genetic innovations in the forest pathogenic fungi Armillaria.</title>
        <authorList>
            <person name="Sipos G."/>
            <person name="Prasanna A.N."/>
            <person name="Walter M.C."/>
            <person name="O'Connor E."/>
            <person name="Balint B."/>
            <person name="Krizsan K."/>
            <person name="Kiss B."/>
            <person name="Hess J."/>
            <person name="Varga T."/>
            <person name="Slot J."/>
            <person name="Riley R."/>
            <person name="Boka B."/>
            <person name="Rigling D."/>
            <person name="Barry K."/>
            <person name="Lee J."/>
            <person name="Mihaltcheva S."/>
            <person name="LaButti K."/>
            <person name="Lipzen A."/>
            <person name="Waldron R."/>
            <person name="Moloney N.M."/>
            <person name="Sperisen C."/>
            <person name="Kredics L."/>
            <person name="Vagvoelgyi C."/>
            <person name="Patrignani A."/>
            <person name="Fitzpatrick D."/>
            <person name="Nagy I."/>
            <person name="Doyle S."/>
            <person name="Anderson J.B."/>
            <person name="Grigoriev I.V."/>
            <person name="Gueldener U."/>
            <person name="Muensterkoetter M."/>
            <person name="Nagy L.G."/>
        </authorList>
    </citation>
    <scope>NUCLEOTIDE SEQUENCE [LARGE SCALE GENOMIC DNA]</scope>
    <source>
        <strain evidence="3">C18/9</strain>
    </source>
</reference>
<accession>A0A284RWJ2</accession>
<gene>
    <name evidence="2" type="ORF">ARMOST_16561</name>
</gene>
<sequence>MFTAAKAATPRIRLSAFRRFAKKTQTKTEGSIQALKQDPQTDAEPSQEETASSSALPPKPVPKRLIHRVTFIHGNVPQHLQVLEELRNVEKLLPFCLHPKSRNLGHAPKTEPTALQVEDKALPTLDDVHSIIDFDGMQFIRQAKAQTHNLQGLMESVERDPDCMRLPIVIDWTEKKVFLDRLSRLYPKTVYREKKMKEKQILKWLIERIFSNARRGLLTSDPSNVVQAQRWFDRVKDEVQLRKSLFIQTYGQPFDR</sequence>
<evidence type="ECO:0000313" key="3">
    <source>
        <dbReference type="Proteomes" id="UP000219338"/>
    </source>
</evidence>
<dbReference type="Proteomes" id="UP000219338">
    <property type="component" value="Unassembled WGS sequence"/>
</dbReference>
<proteinExistence type="predicted"/>
<name>A0A284RWJ2_ARMOS</name>
<dbReference type="OMA" id="GHAPKTE"/>